<dbReference type="RefSeq" id="XP_066075730.1">
    <property type="nucleotide sequence ID" value="XM_066219633.1"/>
</dbReference>
<sequence>MIPTRRLSIILPLLTSLTSISAIPHLDSNKLEPRQNANILAASSPSSDIKLVQHVAISIDSNGNSATLFDTTTPTPISSTSSARATSTSSSTSSPQSSSNSSTTSKSYSESGMIKPTPGGIAVDEVHYSGGSSTSNSSQDDDSSSTIFSTSSSSSTLSEASPTSLAAIQTTANLPDNQNEAIITSNIADDGQSASSSSTTRSDAVSTYNAISAPAEPTFSSHSKSVTNSHSSDTSLTSSAGIDFSSSSATTQTITSKDALIQTSITAKPSSLSLSATAHSSLTPNPSNPNNPFGVGKPPAGNSNCTLGEWQCRENSMYMCEYVIMTPEPALGWVHTNDCPTECSQERGLCV</sequence>
<dbReference type="EMBL" id="CP144102">
    <property type="protein sequence ID" value="WWC88967.1"/>
    <property type="molecule type" value="Genomic_DNA"/>
</dbReference>
<keyword evidence="4" id="KW-1185">Reference proteome</keyword>
<evidence type="ECO:0000256" key="1">
    <source>
        <dbReference type="SAM" id="MobiDB-lite"/>
    </source>
</evidence>
<feature type="region of interest" description="Disordered" evidence="1">
    <location>
        <begin position="215"/>
        <end position="243"/>
    </location>
</feature>
<feature type="compositionally biased region" description="Low complexity" evidence="1">
    <location>
        <begin position="220"/>
        <end position="243"/>
    </location>
</feature>
<evidence type="ECO:0000313" key="4">
    <source>
        <dbReference type="Proteomes" id="UP001355207"/>
    </source>
</evidence>
<keyword evidence="2" id="KW-0732">Signal</keyword>
<evidence type="ECO:0000256" key="2">
    <source>
        <dbReference type="SAM" id="SignalP"/>
    </source>
</evidence>
<organism evidence="3 4">
    <name type="scientific">Kwoniella dendrophila CBS 6074</name>
    <dbReference type="NCBI Taxonomy" id="1295534"/>
    <lineage>
        <taxon>Eukaryota</taxon>
        <taxon>Fungi</taxon>
        <taxon>Dikarya</taxon>
        <taxon>Basidiomycota</taxon>
        <taxon>Agaricomycotina</taxon>
        <taxon>Tremellomycetes</taxon>
        <taxon>Tremellales</taxon>
        <taxon>Cryptococcaceae</taxon>
        <taxon>Kwoniella</taxon>
    </lineage>
</organism>
<evidence type="ECO:0000313" key="3">
    <source>
        <dbReference type="EMBL" id="WWC88967.1"/>
    </source>
</evidence>
<feature type="compositionally biased region" description="Low complexity" evidence="1">
    <location>
        <begin position="276"/>
        <end position="292"/>
    </location>
</feature>
<name>A0AAX4JUB7_9TREE</name>
<dbReference type="Proteomes" id="UP001355207">
    <property type="component" value="Chromosome 5"/>
</dbReference>
<feature type="region of interest" description="Disordered" evidence="1">
    <location>
        <begin position="276"/>
        <end position="297"/>
    </location>
</feature>
<feature type="region of interest" description="Disordered" evidence="1">
    <location>
        <begin position="63"/>
        <end position="160"/>
    </location>
</feature>
<dbReference type="AlphaFoldDB" id="A0AAX4JUB7"/>
<dbReference type="GeneID" id="91094552"/>
<feature type="chain" id="PRO_5043489405" description="CBM1 domain-containing protein" evidence="2">
    <location>
        <begin position="23"/>
        <end position="351"/>
    </location>
</feature>
<feature type="signal peptide" evidence="2">
    <location>
        <begin position="1"/>
        <end position="22"/>
    </location>
</feature>
<feature type="compositionally biased region" description="Low complexity" evidence="1">
    <location>
        <begin position="71"/>
        <end position="111"/>
    </location>
</feature>
<feature type="compositionally biased region" description="Low complexity" evidence="1">
    <location>
        <begin position="132"/>
        <end position="160"/>
    </location>
</feature>
<gene>
    <name evidence="3" type="ORF">L201_003882</name>
</gene>
<accession>A0AAX4JUB7</accession>
<proteinExistence type="predicted"/>
<protein>
    <recommendedName>
        <fullName evidence="5">CBM1 domain-containing protein</fullName>
    </recommendedName>
</protein>
<evidence type="ECO:0008006" key="5">
    <source>
        <dbReference type="Google" id="ProtNLM"/>
    </source>
</evidence>
<reference evidence="3 4" key="1">
    <citation type="submission" date="2024-01" db="EMBL/GenBank/DDBJ databases">
        <title>Comparative genomics of Cryptococcus and Kwoniella reveals pathogenesis evolution and contrasting modes of karyotype evolution via chromosome fusion or intercentromeric recombination.</title>
        <authorList>
            <person name="Coelho M.A."/>
            <person name="David-Palma M."/>
            <person name="Shea T."/>
            <person name="Bowers K."/>
            <person name="McGinley-Smith S."/>
            <person name="Mohammad A.W."/>
            <person name="Gnirke A."/>
            <person name="Yurkov A.M."/>
            <person name="Nowrousian M."/>
            <person name="Sun S."/>
            <person name="Cuomo C.A."/>
            <person name="Heitman J."/>
        </authorList>
    </citation>
    <scope>NUCLEOTIDE SEQUENCE [LARGE SCALE GENOMIC DNA]</scope>
    <source>
        <strain evidence="3 4">CBS 6074</strain>
    </source>
</reference>